<protein>
    <recommendedName>
        <fullName evidence="6">Mediator of RNA polymerase II transcription subunit 10</fullName>
    </recommendedName>
    <alternativeName>
        <fullName evidence="6">Mediator complex subunit 10</fullName>
    </alternativeName>
</protein>
<sequence>MDSNYIPGNMGLFPNQAGTSIVETPNQTDHQEDRFVTLERKLDNFQELARHIGVIASDFNQRNQDALNGKIYSLIHNMQELDNMKNSFNDVKVPIELLDILDRGENPQIFSKLVLERTLEKNKEVNGKIEIYKKFKAHLLRAFGEEMPDMVLTYRNMRETPKELENL</sequence>
<evidence type="ECO:0000256" key="4">
    <source>
        <dbReference type="ARBA" id="ARBA00023163"/>
    </source>
</evidence>
<dbReference type="InterPro" id="IPR019145">
    <property type="entry name" value="Mediator_Med10"/>
</dbReference>
<dbReference type="GO" id="GO:0003712">
    <property type="term" value="F:transcription coregulator activity"/>
    <property type="evidence" value="ECO:0007669"/>
    <property type="project" value="InterPro"/>
</dbReference>
<organism evidence="7 8">
    <name type="scientific">Caenorhabditis bovis</name>
    <dbReference type="NCBI Taxonomy" id="2654633"/>
    <lineage>
        <taxon>Eukaryota</taxon>
        <taxon>Metazoa</taxon>
        <taxon>Ecdysozoa</taxon>
        <taxon>Nematoda</taxon>
        <taxon>Chromadorea</taxon>
        <taxon>Rhabditida</taxon>
        <taxon>Rhabditina</taxon>
        <taxon>Rhabditomorpha</taxon>
        <taxon>Rhabditoidea</taxon>
        <taxon>Rhabditidae</taxon>
        <taxon>Peloderinae</taxon>
        <taxon>Caenorhabditis</taxon>
    </lineage>
</organism>
<dbReference type="OrthoDB" id="337270at2759"/>
<keyword evidence="6" id="KW-0010">Activator</keyword>
<dbReference type="Proteomes" id="UP000494206">
    <property type="component" value="Unassembled WGS sequence"/>
</dbReference>
<accession>A0A8S1EXK6</accession>
<evidence type="ECO:0000256" key="5">
    <source>
        <dbReference type="ARBA" id="ARBA00023242"/>
    </source>
</evidence>
<keyword evidence="3 6" id="KW-0805">Transcription regulation</keyword>
<dbReference type="GO" id="GO:0006357">
    <property type="term" value="P:regulation of transcription by RNA polymerase II"/>
    <property type="evidence" value="ECO:0007669"/>
    <property type="project" value="InterPro"/>
</dbReference>
<reference evidence="7 8" key="1">
    <citation type="submission" date="2020-04" db="EMBL/GenBank/DDBJ databases">
        <authorList>
            <person name="Laetsch R D."/>
            <person name="Stevens L."/>
            <person name="Kumar S."/>
            <person name="Blaxter L. M."/>
        </authorList>
    </citation>
    <scope>NUCLEOTIDE SEQUENCE [LARGE SCALE GENOMIC DNA]</scope>
</reference>
<dbReference type="AlphaFoldDB" id="A0A8S1EXK6"/>
<comment type="subunit">
    <text evidence="6">Component of the Mediator complex.</text>
</comment>
<name>A0A8S1EXK6_9PELO</name>
<keyword evidence="8" id="KW-1185">Reference proteome</keyword>
<evidence type="ECO:0000256" key="3">
    <source>
        <dbReference type="ARBA" id="ARBA00023015"/>
    </source>
</evidence>
<evidence type="ECO:0000313" key="8">
    <source>
        <dbReference type="Proteomes" id="UP000494206"/>
    </source>
</evidence>
<keyword evidence="4 6" id="KW-0804">Transcription</keyword>
<evidence type="ECO:0000313" key="7">
    <source>
        <dbReference type="EMBL" id="CAB3404265.1"/>
    </source>
</evidence>
<dbReference type="Pfam" id="PF09748">
    <property type="entry name" value="Med10"/>
    <property type="match status" value="1"/>
</dbReference>
<evidence type="ECO:0000256" key="6">
    <source>
        <dbReference type="RuleBase" id="RU364146"/>
    </source>
</evidence>
<comment type="caution">
    <text evidence="7">The sequence shown here is derived from an EMBL/GenBank/DDBJ whole genome shotgun (WGS) entry which is preliminary data.</text>
</comment>
<gene>
    <name evidence="6" type="primary">MED10</name>
    <name evidence="7" type="ORF">CBOVIS_LOCUS6633</name>
</gene>
<dbReference type="GO" id="GO:0016592">
    <property type="term" value="C:mediator complex"/>
    <property type="evidence" value="ECO:0007669"/>
    <property type="project" value="InterPro"/>
</dbReference>
<comment type="function">
    <text evidence="6">Component of the Mediator complex, a coactivator involved in the regulated transcription of nearly all RNA polymerase II-dependent genes. Mediator functions as a bridge to convey information from gene-specific regulatory proteins to the basal RNA polymerase II transcription machinery. Mediator is recruited to promoters by direct interactions with regulatory proteins and serves as a scaffold for the assembly of a functional preinitiation complex with RNA polymerase II and the general transcription factors.</text>
</comment>
<comment type="subcellular location">
    <subcellularLocation>
        <location evidence="1 6">Nucleus</location>
    </subcellularLocation>
</comment>
<evidence type="ECO:0000256" key="2">
    <source>
        <dbReference type="ARBA" id="ARBA00005389"/>
    </source>
</evidence>
<proteinExistence type="inferred from homology"/>
<dbReference type="EMBL" id="CADEPM010000004">
    <property type="protein sequence ID" value="CAB3404265.1"/>
    <property type="molecule type" value="Genomic_DNA"/>
</dbReference>
<comment type="similarity">
    <text evidence="2 6">Belongs to the Mediator complex subunit 10 family.</text>
</comment>
<keyword evidence="5 6" id="KW-0539">Nucleus</keyword>
<evidence type="ECO:0000256" key="1">
    <source>
        <dbReference type="ARBA" id="ARBA00004123"/>
    </source>
</evidence>